<reference evidence="2 3" key="2">
    <citation type="journal article" date="2024" name="Int. J. Syst. Evol. Microbiol.">
        <title>Promethearchaeum syntrophicum gen. nov., sp. nov., an anaerobic, obligately syntrophic archaeon, the first isolate of the lineage 'Asgard' archaea, and proposal of the new archaeal phylum Promethearchaeota phyl. nov. and kingdom Promethearchaeati regn. nov.</title>
        <authorList>
            <person name="Imachi H."/>
            <person name="Nobu M.K."/>
            <person name="Kato S."/>
            <person name="Takaki Y."/>
            <person name="Miyazaki M."/>
            <person name="Miyata M."/>
            <person name="Ogawara M."/>
            <person name="Saito Y."/>
            <person name="Sakai S."/>
            <person name="Tahara Y.O."/>
            <person name="Takano Y."/>
            <person name="Tasumi E."/>
            <person name="Uematsu K."/>
            <person name="Yoshimura T."/>
            <person name="Itoh T."/>
            <person name="Ohkuma M."/>
            <person name="Takai K."/>
        </authorList>
    </citation>
    <scope>NUCLEOTIDE SEQUENCE [LARGE SCALE GENOMIC DNA]</scope>
    <source>
        <strain evidence="2 3">MK-D1</strain>
    </source>
</reference>
<feature type="domain" description="Translation elongation factor EFTu-like" evidence="1">
    <location>
        <begin position="191"/>
        <end position="253"/>
    </location>
</feature>
<protein>
    <submittedName>
        <fullName evidence="2">EF-Tu/IF-2/RF-3 family GTPase</fullName>
    </submittedName>
</protein>
<dbReference type="InterPro" id="IPR050055">
    <property type="entry name" value="EF-Tu_GTPase"/>
</dbReference>
<dbReference type="InterPro" id="IPR004161">
    <property type="entry name" value="EFTu-like_2"/>
</dbReference>
<organism evidence="2 3">
    <name type="scientific">Promethearchaeum syntrophicum</name>
    <dbReference type="NCBI Taxonomy" id="2594042"/>
    <lineage>
        <taxon>Archaea</taxon>
        <taxon>Promethearchaeati</taxon>
        <taxon>Promethearchaeota</taxon>
        <taxon>Promethearchaeia</taxon>
        <taxon>Promethearchaeales</taxon>
        <taxon>Promethearchaeaceae</taxon>
        <taxon>Promethearchaeum</taxon>
    </lineage>
</organism>
<dbReference type="Gene3D" id="3.40.50.300">
    <property type="entry name" value="P-loop containing nucleotide triphosphate hydrolases"/>
    <property type="match status" value="1"/>
</dbReference>
<name>A0A5B9D974_9ARCH</name>
<dbReference type="Gene3D" id="2.40.30.10">
    <property type="entry name" value="Translation factors"/>
    <property type="match status" value="1"/>
</dbReference>
<evidence type="ECO:0000313" key="3">
    <source>
        <dbReference type="Proteomes" id="UP000321408"/>
    </source>
</evidence>
<dbReference type="PANTHER" id="PTHR43721:SF11">
    <property type="entry name" value="SELENOCYSTEINE-SPECIFIC ELONGATION FACTOR"/>
    <property type="match status" value="1"/>
</dbReference>
<dbReference type="GeneID" id="41328979"/>
<dbReference type="RefSeq" id="WP_147662077.1">
    <property type="nucleotide sequence ID" value="NZ_CP042905.2"/>
</dbReference>
<dbReference type="GO" id="GO:0003746">
    <property type="term" value="F:translation elongation factor activity"/>
    <property type="evidence" value="ECO:0007669"/>
    <property type="project" value="UniProtKB-KW"/>
</dbReference>
<dbReference type="PANTHER" id="PTHR43721">
    <property type="entry name" value="ELONGATION FACTOR TU-RELATED"/>
    <property type="match status" value="1"/>
</dbReference>
<gene>
    <name evidence="2" type="ORF">DSAG12_00980</name>
</gene>
<dbReference type="OrthoDB" id="30874at2157"/>
<sequence>MEERSITIGLLGANHNITKLIGESLGTPGTQSDLQFYNRLDSNLNIVLTGVAPIGYPEKIKSLLQTCAETSIHVMIIDAETGITPEIGEIMVAMNLYGEHFSSTTKPIAAIGGITTANEWRIEEIKKQLPKLTANTVLKDMSLYTLKTREDYQHLKQAIVDLDKTIVRTDPNDVPYSKVLIDHVFPVKGVGTVALGLVFQGQIKAGEMYDLIPVQKKVILRSIQKFDRDFKTAEQGDRVGLALKGVKSEKIDRNTIFCTMGALETTDQFKSKFYVSPYYRPQNINGKISPNDPKTYHLIADLGISPIKLIDGDDINPGKNGIITLKLEKALAHDSEGLKGIIADFGPFENKLRIVGYVESIGD</sequence>
<dbReference type="InterPro" id="IPR027417">
    <property type="entry name" value="P-loop_NTPase"/>
</dbReference>
<accession>A0A5B9D974</accession>
<dbReference type="InterPro" id="IPR009000">
    <property type="entry name" value="Transl_B-barrel_sf"/>
</dbReference>
<evidence type="ECO:0000259" key="1">
    <source>
        <dbReference type="Pfam" id="PF03144"/>
    </source>
</evidence>
<dbReference type="EMBL" id="CP042905">
    <property type="protein sequence ID" value="QEE15156.1"/>
    <property type="molecule type" value="Genomic_DNA"/>
</dbReference>
<dbReference type="GO" id="GO:0005525">
    <property type="term" value="F:GTP binding"/>
    <property type="evidence" value="ECO:0007669"/>
    <property type="project" value="InterPro"/>
</dbReference>
<dbReference type="KEGG" id="psyt:DSAG12_00980"/>
<reference evidence="2 3" key="1">
    <citation type="journal article" date="2020" name="Nature">
        <title>Isolation of an archaeon at the prokaryote-eukaryote interface.</title>
        <authorList>
            <person name="Imachi H."/>
            <person name="Nobu M.K."/>
            <person name="Nakahara N."/>
            <person name="Morono Y."/>
            <person name="Ogawara M."/>
            <person name="Takaki Y."/>
            <person name="Takano Y."/>
            <person name="Uematsu K."/>
            <person name="Ikuta T."/>
            <person name="Ito M."/>
            <person name="Matsui Y."/>
            <person name="Miyazaki M."/>
            <person name="Murata K."/>
            <person name="Saito Y."/>
            <person name="Sakai S."/>
            <person name="Song C."/>
            <person name="Tasumi E."/>
            <person name="Yamanaka Y."/>
            <person name="Yamaguchi T."/>
            <person name="Kamagata Y."/>
            <person name="Tamaki H."/>
            <person name="Takai K."/>
        </authorList>
    </citation>
    <scope>NUCLEOTIDE SEQUENCE [LARGE SCALE GENOMIC DNA]</scope>
    <source>
        <strain evidence="2 3">MK-D1</strain>
    </source>
</reference>
<dbReference type="Pfam" id="PF03144">
    <property type="entry name" value="GTP_EFTU_D2"/>
    <property type="match status" value="1"/>
</dbReference>
<dbReference type="AlphaFoldDB" id="A0A5B9D974"/>
<proteinExistence type="predicted"/>
<dbReference type="SUPFAM" id="SSF50447">
    <property type="entry name" value="Translation proteins"/>
    <property type="match status" value="1"/>
</dbReference>
<dbReference type="Proteomes" id="UP000321408">
    <property type="component" value="Chromosome"/>
</dbReference>
<dbReference type="GO" id="GO:0001514">
    <property type="term" value="P:selenocysteine incorporation"/>
    <property type="evidence" value="ECO:0007669"/>
    <property type="project" value="TreeGrafter"/>
</dbReference>
<evidence type="ECO:0000313" key="2">
    <source>
        <dbReference type="EMBL" id="QEE15156.1"/>
    </source>
</evidence>
<keyword evidence="3" id="KW-1185">Reference proteome</keyword>